<evidence type="ECO:0000256" key="2">
    <source>
        <dbReference type="SAM" id="SignalP"/>
    </source>
</evidence>
<evidence type="ECO:0000313" key="5">
    <source>
        <dbReference type="Proteomes" id="UP000539350"/>
    </source>
</evidence>
<feature type="chain" id="PRO_5031444803" description="Alpha/beta hydrolase domain-containing protein" evidence="2">
    <location>
        <begin position="19"/>
        <end position="488"/>
    </location>
</feature>
<protein>
    <recommendedName>
        <fullName evidence="3">Alpha/beta hydrolase domain-containing protein</fullName>
    </recommendedName>
</protein>
<evidence type="ECO:0000259" key="3">
    <source>
        <dbReference type="Pfam" id="PF20091"/>
    </source>
</evidence>
<dbReference type="EMBL" id="JACFXU010000014">
    <property type="protein sequence ID" value="MBA6413241.1"/>
    <property type="molecule type" value="Genomic_DNA"/>
</dbReference>
<feature type="domain" description="Alpha/beta hydrolase" evidence="3">
    <location>
        <begin position="45"/>
        <end position="478"/>
    </location>
</feature>
<keyword evidence="2" id="KW-0732">Signal</keyword>
<name>A0A7W2YJ68_9GAMM</name>
<feature type="compositionally biased region" description="Pro residues" evidence="1">
    <location>
        <begin position="29"/>
        <end position="39"/>
    </location>
</feature>
<organism evidence="4 5">
    <name type="scientific">Sediminihaliea albiluteola</name>
    <dbReference type="NCBI Taxonomy" id="2758564"/>
    <lineage>
        <taxon>Bacteria</taxon>
        <taxon>Pseudomonadati</taxon>
        <taxon>Pseudomonadota</taxon>
        <taxon>Gammaproteobacteria</taxon>
        <taxon>Cellvibrionales</taxon>
        <taxon>Halieaceae</taxon>
        <taxon>Sediminihaliea</taxon>
    </lineage>
</organism>
<proteinExistence type="predicted"/>
<sequence>MSAFIRLFLLVLMSAVLWGCSDSSDKHSPPLPPPEPEPLVPSALVSGPITNGSRGFPATPAIVDLDGAGYVEEEFFVEGEARAFDPDGEWGIDGIWPVTEASTADYKTRILVRRPSDPAQFSGVVVVEWFNVTSAVDLDVDFNFLNGEILRSGHAWVGVTAQAISIESIGDGPLGPDVLGLMAWDSARYESLFHPGDAYSYDIYSQVGATLKAPKGDDPLGGLKAEVLIADGESQSAFRMLTYVNAIHSESLVYDGFLIHSRNGSGAPLNETVDVPAPAQLRDDLKAPVLQFVTETDLFGIGEGDFSFPRARQPDSDSVRTWEVAGTSHSDASSLAALSEQGARQYDSFYDLSPVLGLVNSAPQYMAMHAALNALVSWVRDGQAPSTAPPIETRDEEIVVDRYGNALGGVRLPHSEAPIATLSGDGPILYAGLTTPFDQATLDALYPSAADYIEAVETSAQAAVEAGFLLQLDADILIAEAKANPPVQ</sequence>
<reference evidence="4 5" key="1">
    <citation type="submission" date="2020-07" db="EMBL/GenBank/DDBJ databases">
        <title>Halieaceae bacterium, F7430, whole genome shotgun sequencing project.</title>
        <authorList>
            <person name="Jiang S."/>
            <person name="Liu Z.W."/>
            <person name="Du Z.J."/>
        </authorList>
    </citation>
    <scope>NUCLEOTIDE SEQUENCE [LARGE SCALE GENOMIC DNA]</scope>
    <source>
        <strain evidence="4 5">F7430</strain>
    </source>
</reference>
<dbReference type="RefSeq" id="WP_182172110.1">
    <property type="nucleotide sequence ID" value="NZ_JACFXU010000014.1"/>
</dbReference>
<dbReference type="AlphaFoldDB" id="A0A7W2YJ68"/>
<feature type="region of interest" description="Disordered" evidence="1">
    <location>
        <begin position="24"/>
        <end position="44"/>
    </location>
</feature>
<accession>A0A7W2YJ68</accession>
<dbReference type="Proteomes" id="UP000539350">
    <property type="component" value="Unassembled WGS sequence"/>
</dbReference>
<evidence type="ECO:0000256" key="1">
    <source>
        <dbReference type="SAM" id="MobiDB-lite"/>
    </source>
</evidence>
<feature type="signal peptide" evidence="2">
    <location>
        <begin position="1"/>
        <end position="18"/>
    </location>
</feature>
<evidence type="ECO:0000313" key="4">
    <source>
        <dbReference type="EMBL" id="MBA6413241.1"/>
    </source>
</evidence>
<comment type="caution">
    <text evidence="4">The sequence shown here is derived from an EMBL/GenBank/DDBJ whole genome shotgun (WGS) entry which is preliminary data.</text>
</comment>
<dbReference type="Pfam" id="PF20091">
    <property type="entry name" value="Abhydrolase_10"/>
    <property type="match status" value="1"/>
</dbReference>
<dbReference type="InterPro" id="IPR045394">
    <property type="entry name" value="Abhydrolase_dom"/>
</dbReference>
<keyword evidence="5" id="KW-1185">Reference proteome</keyword>
<gene>
    <name evidence="4" type="ORF">H2508_08985</name>
</gene>